<proteinExistence type="predicted"/>
<evidence type="ECO:0000313" key="3">
    <source>
        <dbReference type="EMBL" id="MDO1533184.1"/>
    </source>
</evidence>
<accession>A0ABT8S2M8</accession>
<gene>
    <name evidence="3" type="ORF">Q2T77_12865</name>
</gene>
<evidence type="ECO:0000256" key="1">
    <source>
        <dbReference type="SAM" id="MobiDB-lite"/>
    </source>
</evidence>
<comment type="caution">
    <text evidence="3">The sequence shown here is derived from an EMBL/GenBank/DDBJ whole genome shotgun (WGS) entry which is preliminary data.</text>
</comment>
<dbReference type="RefSeq" id="WP_301809382.1">
    <property type="nucleotide sequence ID" value="NZ_JAUJZH010000008.1"/>
</dbReference>
<name>A0ABT8S2M8_9BURK</name>
<organism evidence="3 4">
    <name type="scientific">Variovorax ginsengisoli</name>
    <dbReference type="NCBI Taxonomy" id="363844"/>
    <lineage>
        <taxon>Bacteria</taxon>
        <taxon>Pseudomonadati</taxon>
        <taxon>Pseudomonadota</taxon>
        <taxon>Betaproteobacteria</taxon>
        <taxon>Burkholderiales</taxon>
        <taxon>Comamonadaceae</taxon>
        <taxon>Variovorax</taxon>
    </lineage>
</organism>
<feature type="signal peptide" evidence="2">
    <location>
        <begin position="1"/>
        <end position="26"/>
    </location>
</feature>
<feature type="region of interest" description="Disordered" evidence="1">
    <location>
        <begin position="91"/>
        <end position="112"/>
    </location>
</feature>
<evidence type="ECO:0008006" key="5">
    <source>
        <dbReference type="Google" id="ProtNLM"/>
    </source>
</evidence>
<keyword evidence="2" id="KW-0732">Signal</keyword>
<sequence>MHALIKGLAVGVFGAVATLGALSANAQSDGSDYHPLQMNSPAKPEVDADAIAASHAQGTEAIGQSTAAPMVNSQGVSREAVYREAVAASHGTGTEAIGQSTGMAGITGGVPH</sequence>
<feature type="chain" id="PRO_5047492838" description="DUF4148 domain-containing protein" evidence="2">
    <location>
        <begin position="27"/>
        <end position="112"/>
    </location>
</feature>
<keyword evidence="4" id="KW-1185">Reference proteome</keyword>
<reference evidence="3" key="1">
    <citation type="submission" date="2023-06" db="EMBL/GenBank/DDBJ databases">
        <authorList>
            <person name="Jiang Y."/>
            <person name="Liu Q."/>
        </authorList>
    </citation>
    <scope>NUCLEOTIDE SEQUENCE</scope>
    <source>
        <strain evidence="3">CGMCC 1.12090</strain>
    </source>
</reference>
<feature type="region of interest" description="Disordered" evidence="1">
    <location>
        <begin position="27"/>
        <end position="46"/>
    </location>
</feature>
<evidence type="ECO:0000313" key="4">
    <source>
        <dbReference type="Proteomes" id="UP001169027"/>
    </source>
</evidence>
<evidence type="ECO:0000256" key="2">
    <source>
        <dbReference type="SAM" id="SignalP"/>
    </source>
</evidence>
<dbReference type="EMBL" id="JAUKVY010000008">
    <property type="protein sequence ID" value="MDO1533184.1"/>
    <property type="molecule type" value="Genomic_DNA"/>
</dbReference>
<protein>
    <recommendedName>
        <fullName evidence="5">DUF4148 domain-containing protein</fullName>
    </recommendedName>
</protein>
<dbReference type="Proteomes" id="UP001169027">
    <property type="component" value="Unassembled WGS sequence"/>
</dbReference>